<name>A0ABY7DCG8_MYAAR</name>
<keyword evidence="1" id="KW-0812">Transmembrane</keyword>
<organism evidence="2 3">
    <name type="scientific">Mya arenaria</name>
    <name type="common">Soft-shell clam</name>
    <dbReference type="NCBI Taxonomy" id="6604"/>
    <lineage>
        <taxon>Eukaryota</taxon>
        <taxon>Metazoa</taxon>
        <taxon>Spiralia</taxon>
        <taxon>Lophotrochozoa</taxon>
        <taxon>Mollusca</taxon>
        <taxon>Bivalvia</taxon>
        <taxon>Autobranchia</taxon>
        <taxon>Heteroconchia</taxon>
        <taxon>Euheterodonta</taxon>
        <taxon>Imparidentia</taxon>
        <taxon>Neoheterodontei</taxon>
        <taxon>Myida</taxon>
        <taxon>Myoidea</taxon>
        <taxon>Myidae</taxon>
        <taxon>Mya</taxon>
    </lineage>
</organism>
<keyword evidence="3" id="KW-1185">Reference proteome</keyword>
<feature type="transmembrane region" description="Helical" evidence="1">
    <location>
        <begin position="14"/>
        <end position="35"/>
    </location>
</feature>
<feature type="transmembrane region" description="Helical" evidence="1">
    <location>
        <begin position="141"/>
        <end position="160"/>
    </location>
</feature>
<protein>
    <recommendedName>
        <fullName evidence="4">DUF1772 domain-containing protein</fullName>
    </recommendedName>
</protein>
<proteinExistence type="predicted"/>
<dbReference type="EMBL" id="CP111012">
    <property type="protein sequence ID" value="WAQ94060.1"/>
    <property type="molecule type" value="Genomic_DNA"/>
</dbReference>
<dbReference type="Proteomes" id="UP001164746">
    <property type="component" value="Chromosome 1"/>
</dbReference>
<evidence type="ECO:0000313" key="2">
    <source>
        <dbReference type="EMBL" id="WAQ94060.1"/>
    </source>
</evidence>
<feature type="transmembrane region" description="Helical" evidence="1">
    <location>
        <begin position="63"/>
        <end position="81"/>
    </location>
</feature>
<dbReference type="Pfam" id="PF08592">
    <property type="entry name" value="Anthrone_oxy"/>
    <property type="match status" value="1"/>
</dbReference>
<evidence type="ECO:0000256" key="1">
    <source>
        <dbReference type="SAM" id="Phobius"/>
    </source>
</evidence>
<keyword evidence="1" id="KW-1133">Transmembrane helix</keyword>
<sequence length="162" mass="18459">MHTAIMDRLDLKDALKMAATSLAGLFAGNAMYINLVDHPARMNLKTPEMRIVWKEGFHRAKRIQGTMVLIGAAAATGAWYLEENADRRLPWLLGAGLFITVWPWTLLVMIPDINRNLDENVLKNRGEAWSRDHMIRWNKQHGFRTLVSLGAFGIFLYALARK</sequence>
<dbReference type="InterPro" id="IPR013901">
    <property type="entry name" value="Anthrone_oxy"/>
</dbReference>
<accession>A0ABY7DCG8</accession>
<dbReference type="PANTHER" id="PTHR36535:SF1">
    <property type="entry name" value="DUF1772 DOMAIN-CONTAINING PROTEIN"/>
    <property type="match status" value="1"/>
</dbReference>
<feature type="transmembrane region" description="Helical" evidence="1">
    <location>
        <begin position="93"/>
        <end position="110"/>
    </location>
</feature>
<evidence type="ECO:0008006" key="4">
    <source>
        <dbReference type="Google" id="ProtNLM"/>
    </source>
</evidence>
<gene>
    <name evidence="2" type="ORF">MAR_006531</name>
</gene>
<dbReference type="PANTHER" id="PTHR36535">
    <property type="entry name" value="YALI0E30327P"/>
    <property type="match status" value="1"/>
</dbReference>
<reference evidence="2" key="1">
    <citation type="submission" date="2022-11" db="EMBL/GenBank/DDBJ databases">
        <title>Centuries of genome instability and evolution in soft-shell clam transmissible cancer (bioRxiv).</title>
        <authorList>
            <person name="Hart S.F.M."/>
            <person name="Yonemitsu M.A."/>
            <person name="Giersch R.M."/>
            <person name="Beal B.F."/>
            <person name="Arriagada G."/>
            <person name="Davis B.W."/>
            <person name="Ostrander E.A."/>
            <person name="Goff S.P."/>
            <person name="Metzger M.J."/>
        </authorList>
    </citation>
    <scope>NUCLEOTIDE SEQUENCE</scope>
    <source>
        <strain evidence="2">MELC-2E11</strain>
        <tissue evidence="2">Siphon/mantle</tissue>
    </source>
</reference>
<keyword evidence="1" id="KW-0472">Membrane</keyword>
<evidence type="ECO:0000313" key="3">
    <source>
        <dbReference type="Proteomes" id="UP001164746"/>
    </source>
</evidence>